<dbReference type="FunFam" id="3.30.950.10:FF:000001">
    <property type="entry name" value="Siroheme synthase"/>
    <property type="match status" value="1"/>
</dbReference>
<dbReference type="FunFam" id="3.40.1010.10:FF:000001">
    <property type="entry name" value="Siroheme synthase"/>
    <property type="match status" value="1"/>
</dbReference>
<evidence type="ECO:0000256" key="8">
    <source>
        <dbReference type="ARBA" id="ARBA00079776"/>
    </source>
</evidence>
<sequence length="478" mass="51723">MARGLVYLVGAGPGAPGLLTVKGRRVLETVDAIVYDRLASPRLLGYAKPDVELHYVGKEAGDHAMSQQDIEQLLISLARAGRIVARLKGGDPFVFGRGGEEAAALTEAGIPFEVVPGITSAVGVPAYAGIPVTYRKLSPSFTVVTGHRMTSEDEVDWHAYAQLSSTLVILMGVRQLHKIVDGLRGAGLSGEMPVALIRWGTRAAQRTLVGSLEDIVSKVEAAKFEAPAVIVVGDVVSKHSDLSWFESMPLAGRRIFVTAGTTDEAIRMAEAVESLGAETFALSAEMLAVQGDGVCTRLRTMLAARSAGMYFTTTLGVKIWFSQLKDLGVDLRQITNLRIAADSLAVARYLEQYGVFADGVGPGVWSDSTVNQWFVEASLGVEGQSLPNASQAVHLYSLDLTRSWLDVARMWLEDGVDAVWSTSRPSWWTSLFSLDDIWNDEAVRPFESAGAEDDWDVCEQMQKTFWRGDVEDAAVVRG</sequence>
<dbReference type="SUPFAM" id="SSF69618">
    <property type="entry name" value="HemD-like"/>
    <property type="match status" value="1"/>
</dbReference>
<dbReference type="InterPro" id="IPR050161">
    <property type="entry name" value="Siro_Cobalamin_biosynth"/>
</dbReference>
<dbReference type="OrthoDB" id="9815856at2"/>
<evidence type="ECO:0000256" key="2">
    <source>
        <dbReference type="ARBA" id="ARBA00012162"/>
    </source>
</evidence>
<proteinExistence type="inferred from homology"/>
<dbReference type="PANTHER" id="PTHR45790:SF3">
    <property type="entry name" value="S-ADENOSYL-L-METHIONINE-DEPENDENT UROPORPHYRINOGEN III METHYLTRANSFERASE, CHLOROPLASTIC"/>
    <property type="match status" value="1"/>
</dbReference>
<evidence type="ECO:0000256" key="9">
    <source>
        <dbReference type="RuleBase" id="RU003960"/>
    </source>
</evidence>
<dbReference type="NCBIfam" id="NF004790">
    <property type="entry name" value="PRK06136.1"/>
    <property type="match status" value="1"/>
</dbReference>
<dbReference type="GO" id="GO:0004851">
    <property type="term" value="F:uroporphyrin-III C-methyltransferase activity"/>
    <property type="evidence" value="ECO:0007669"/>
    <property type="project" value="UniProtKB-EC"/>
</dbReference>
<dbReference type="SUPFAM" id="SSF53790">
    <property type="entry name" value="Tetrapyrrole methylase"/>
    <property type="match status" value="1"/>
</dbReference>
<dbReference type="InterPro" id="IPR035996">
    <property type="entry name" value="4pyrrol_Methylase_sf"/>
</dbReference>
<evidence type="ECO:0000256" key="7">
    <source>
        <dbReference type="ARBA" id="ARBA00023244"/>
    </source>
</evidence>
<dbReference type="AlphaFoldDB" id="T0DET1"/>
<keyword evidence="11" id="KW-1185">Reference proteome</keyword>
<dbReference type="InterPro" id="IPR014777">
    <property type="entry name" value="4pyrrole_Mease_sub1"/>
</dbReference>
<keyword evidence="7" id="KW-0627">Porphyrin biosynthesis</keyword>
<dbReference type="Pfam" id="PF00590">
    <property type="entry name" value="TP_methylase"/>
    <property type="match status" value="1"/>
</dbReference>
<keyword evidence="6" id="KW-0949">S-adenosyl-L-methionine</keyword>
<dbReference type="eggNOG" id="COG0007">
    <property type="taxonomic scope" value="Bacteria"/>
</dbReference>
<dbReference type="PROSITE" id="PS00840">
    <property type="entry name" value="SUMT_2"/>
    <property type="match status" value="1"/>
</dbReference>
<name>T0DET1_ALIAG</name>
<dbReference type="GO" id="GO:0032259">
    <property type="term" value="P:methylation"/>
    <property type="evidence" value="ECO:0007669"/>
    <property type="project" value="UniProtKB-KW"/>
</dbReference>
<dbReference type="Gene3D" id="3.40.1010.10">
    <property type="entry name" value="Cobalt-precorrin-4 Transmethylase, Domain 1"/>
    <property type="match status" value="1"/>
</dbReference>
<dbReference type="InterPro" id="IPR014776">
    <property type="entry name" value="4pyrrole_Mease_sub2"/>
</dbReference>
<keyword evidence="5 9" id="KW-0808">Transferase</keyword>
<gene>
    <name evidence="10" type="primary">cobA</name>
    <name evidence="10" type="ORF">K1I37_18640</name>
</gene>
<dbReference type="InterPro" id="IPR006366">
    <property type="entry name" value="CobA/CysG_C"/>
</dbReference>
<dbReference type="GO" id="GO:0004852">
    <property type="term" value="F:uroporphyrinogen-III synthase activity"/>
    <property type="evidence" value="ECO:0007669"/>
    <property type="project" value="InterPro"/>
</dbReference>
<reference evidence="11" key="1">
    <citation type="journal article" date="2022" name="G3 (Bethesda)">
        <title>Unveiling the complete genome sequence of Alicyclobacillus acidoterrestris DSM 3922T, a taint-producing strain.</title>
        <authorList>
            <person name="Leonardo I.C."/>
            <person name="Barreto Crespo M.T."/>
            <person name="Gaspar F.B."/>
        </authorList>
    </citation>
    <scope>NUCLEOTIDE SEQUENCE [LARGE SCALE GENOMIC DNA]</scope>
    <source>
        <strain evidence="11">DSM 3922</strain>
    </source>
</reference>
<protein>
    <recommendedName>
        <fullName evidence="3">Uroporphyrinogen-III C-methyltransferase</fullName>
        <ecNumber evidence="2">2.1.1.107</ecNumber>
    </recommendedName>
    <alternativeName>
        <fullName evidence="8">Uroporphyrinogen III methylase</fullName>
    </alternativeName>
</protein>
<evidence type="ECO:0000256" key="3">
    <source>
        <dbReference type="ARBA" id="ARBA00018323"/>
    </source>
</evidence>
<evidence type="ECO:0000313" key="10">
    <source>
        <dbReference type="EMBL" id="UNO48652.1"/>
    </source>
</evidence>
<dbReference type="GO" id="GO:0019354">
    <property type="term" value="P:siroheme biosynthetic process"/>
    <property type="evidence" value="ECO:0007669"/>
    <property type="project" value="InterPro"/>
</dbReference>
<dbReference type="KEGG" id="aaco:K1I37_18640"/>
<dbReference type="PROSITE" id="PS00839">
    <property type="entry name" value="SUMT_1"/>
    <property type="match status" value="1"/>
</dbReference>
<dbReference type="EMBL" id="CP080467">
    <property type="protein sequence ID" value="UNO48652.1"/>
    <property type="molecule type" value="Genomic_DNA"/>
</dbReference>
<dbReference type="NCBIfam" id="TIGR01469">
    <property type="entry name" value="cobA_cysG_Cterm"/>
    <property type="match status" value="1"/>
</dbReference>
<evidence type="ECO:0000256" key="1">
    <source>
        <dbReference type="ARBA" id="ARBA00005879"/>
    </source>
</evidence>
<organism evidence="10 11">
    <name type="scientific">Alicyclobacillus acidoterrestris (strain ATCC 49025 / DSM 3922 / CIP 106132 / NCIMB 13137 / GD3B)</name>
    <dbReference type="NCBI Taxonomy" id="1356854"/>
    <lineage>
        <taxon>Bacteria</taxon>
        <taxon>Bacillati</taxon>
        <taxon>Bacillota</taxon>
        <taxon>Bacilli</taxon>
        <taxon>Bacillales</taxon>
        <taxon>Alicyclobacillaceae</taxon>
        <taxon>Alicyclobacillus</taxon>
    </lineage>
</organism>
<dbReference type="STRING" id="1356854.N007_04490"/>
<dbReference type="InterPro" id="IPR000878">
    <property type="entry name" value="4pyrrol_Mease"/>
</dbReference>
<dbReference type="EC" id="2.1.1.107" evidence="2"/>
<accession>A0A9E7CZH6</accession>
<evidence type="ECO:0000313" key="11">
    <source>
        <dbReference type="Proteomes" id="UP000829401"/>
    </source>
</evidence>
<dbReference type="Proteomes" id="UP000829401">
    <property type="component" value="Chromosome"/>
</dbReference>
<dbReference type="CDD" id="cd11642">
    <property type="entry name" value="SUMT"/>
    <property type="match status" value="1"/>
</dbReference>
<evidence type="ECO:0000256" key="4">
    <source>
        <dbReference type="ARBA" id="ARBA00022603"/>
    </source>
</evidence>
<dbReference type="PANTHER" id="PTHR45790">
    <property type="entry name" value="SIROHEME SYNTHASE-RELATED"/>
    <property type="match status" value="1"/>
</dbReference>
<keyword evidence="4 9" id="KW-0489">Methyltransferase</keyword>
<dbReference type="Gene3D" id="3.30.950.10">
    <property type="entry name" value="Methyltransferase, Cobalt-precorrin-4 Transmethylase, Domain 2"/>
    <property type="match status" value="1"/>
</dbReference>
<dbReference type="Gene3D" id="3.40.50.10090">
    <property type="match status" value="1"/>
</dbReference>
<accession>T0DET1</accession>
<evidence type="ECO:0000256" key="5">
    <source>
        <dbReference type="ARBA" id="ARBA00022679"/>
    </source>
</evidence>
<dbReference type="InterPro" id="IPR036108">
    <property type="entry name" value="4pyrrol_syn_uPrphyn_synt_sf"/>
</dbReference>
<dbReference type="RefSeq" id="WP_021295937.1">
    <property type="nucleotide sequence ID" value="NZ_AURB01000113.1"/>
</dbReference>
<dbReference type="InterPro" id="IPR003043">
    <property type="entry name" value="Uropor_MeTrfase_CS"/>
</dbReference>
<comment type="similarity">
    <text evidence="1 9">Belongs to the precorrin methyltransferase family.</text>
</comment>
<evidence type="ECO:0000256" key="6">
    <source>
        <dbReference type="ARBA" id="ARBA00022691"/>
    </source>
</evidence>